<evidence type="ECO:0000313" key="4">
    <source>
        <dbReference type="Proteomes" id="UP000631114"/>
    </source>
</evidence>
<evidence type="ECO:0000313" key="3">
    <source>
        <dbReference type="EMBL" id="KAF9591937.1"/>
    </source>
</evidence>
<reference evidence="3 4" key="1">
    <citation type="submission" date="2020-10" db="EMBL/GenBank/DDBJ databases">
        <title>The Coptis chinensis genome and diversification of protoberbering-type alkaloids.</title>
        <authorList>
            <person name="Wang B."/>
            <person name="Shu S."/>
            <person name="Song C."/>
            <person name="Liu Y."/>
        </authorList>
    </citation>
    <scope>NUCLEOTIDE SEQUENCE [LARGE SCALE GENOMIC DNA]</scope>
    <source>
        <strain evidence="3">HL-2020</strain>
        <tissue evidence="3">Leaf</tissue>
    </source>
</reference>
<evidence type="ECO:0000256" key="1">
    <source>
        <dbReference type="SAM" id="Coils"/>
    </source>
</evidence>
<dbReference type="InterPro" id="IPR004252">
    <property type="entry name" value="Probable_transposase_24"/>
</dbReference>
<dbReference type="EMBL" id="JADFTS010000008">
    <property type="protein sequence ID" value="KAF9591937.1"/>
    <property type="molecule type" value="Genomic_DNA"/>
</dbReference>
<feature type="coiled-coil region" evidence="1">
    <location>
        <begin position="222"/>
        <end position="249"/>
    </location>
</feature>
<keyword evidence="1" id="KW-0175">Coiled coil</keyword>
<organism evidence="3 4">
    <name type="scientific">Coptis chinensis</name>
    <dbReference type="NCBI Taxonomy" id="261450"/>
    <lineage>
        <taxon>Eukaryota</taxon>
        <taxon>Viridiplantae</taxon>
        <taxon>Streptophyta</taxon>
        <taxon>Embryophyta</taxon>
        <taxon>Tracheophyta</taxon>
        <taxon>Spermatophyta</taxon>
        <taxon>Magnoliopsida</taxon>
        <taxon>Ranunculales</taxon>
        <taxon>Ranunculaceae</taxon>
        <taxon>Coptidoideae</taxon>
        <taxon>Coptis</taxon>
    </lineage>
</organism>
<accession>A0A835LGT3</accession>
<feature type="region of interest" description="Disordered" evidence="2">
    <location>
        <begin position="1"/>
        <end position="26"/>
    </location>
</feature>
<proteinExistence type="predicted"/>
<gene>
    <name evidence="3" type="ORF">IFM89_010295</name>
</gene>
<evidence type="ECO:0000256" key="2">
    <source>
        <dbReference type="SAM" id="MobiDB-lite"/>
    </source>
</evidence>
<name>A0A835LGT3_9MAGN</name>
<protein>
    <submittedName>
        <fullName evidence="3">Uncharacterized protein</fullName>
    </submittedName>
</protein>
<dbReference type="AlphaFoldDB" id="A0A835LGT3"/>
<dbReference type="Proteomes" id="UP000631114">
    <property type="component" value="Unassembled WGS sequence"/>
</dbReference>
<dbReference type="Pfam" id="PF03004">
    <property type="entry name" value="Transposase_24"/>
    <property type="match status" value="1"/>
</dbReference>
<keyword evidence="4" id="KW-1185">Reference proteome</keyword>
<comment type="caution">
    <text evidence="3">The sequence shown here is derived from an EMBL/GenBank/DDBJ whole genome shotgun (WGS) entry which is preliminary data.</text>
</comment>
<sequence length="279" mass="32372">MVKRRREDPNGDENGGKWVRGTSTLPKVFNNPSSSKLKLTWNGNNQPDGPDTHLSLFAESMGVLMTSSHQFDWTKYWEQQGGDDKLWLWNTLKVISERNKRNRSKQIAKHTSGRKGFPEMRAQIIREEGAPLSQGDFFVLSHTSRKTNNALDGQSREYIVRKNEKLAGRDENGNQQPHSNEIYRQVMPCERHGRVRLMGRAVTRTSYFGSQASSHGTTYDRVVELENEMAEMRRVAQEKEEERQLELDEIKRGFNARYEAMEARFMETLMQRTSLSRML</sequence>